<proteinExistence type="predicted"/>
<feature type="compositionally biased region" description="Low complexity" evidence="2">
    <location>
        <begin position="201"/>
        <end position="217"/>
    </location>
</feature>
<accession>A0A0G0PRY7</accession>
<evidence type="ECO:0000313" key="6">
    <source>
        <dbReference type="Proteomes" id="UP000034793"/>
    </source>
</evidence>
<reference evidence="5 6" key="1">
    <citation type="journal article" date="2015" name="Nature">
        <title>rRNA introns, odd ribosomes, and small enigmatic genomes across a large radiation of phyla.</title>
        <authorList>
            <person name="Brown C.T."/>
            <person name="Hug L.A."/>
            <person name="Thomas B.C."/>
            <person name="Sharon I."/>
            <person name="Castelle C.J."/>
            <person name="Singh A."/>
            <person name="Wilkins M.J."/>
            <person name="Williams K.H."/>
            <person name="Banfield J.F."/>
        </authorList>
    </citation>
    <scope>NUCLEOTIDE SEQUENCE [LARGE SCALE GENOMIC DNA]</scope>
</reference>
<dbReference type="Proteomes" id="UP000034793">
    <property type="component" value="Unassembled WGS sequence"/>
</dbReference>
<name>A0A0G0PRY7_9BACT</name>
<sequence length="229" mass="25677">MRLISACFSLILLVSSLIPVQGFAQSPVEIKEVTGGQINEALAKTVPIRFLPSHPLYFLITLKESITRFFKPSSAERSEFDFILSGKRLKETYMLIEAGELDAALENLNRYNSRIGKMIEQLEKARSQNQDIGKQIAFISESLKNHEIFLIYFLRENDELKQDVIGAVESFKSAVLTINAVNPGIKDRFTILLITNESSEENSNVSPSPNISPSLNEASPSFKPKRIIL</sequence>
<gene>
    <name evidence="5" type="ORF">UT61_C0063G0003</name>
</gene>
<keyword evidence="1" id="KW-0175">Coiled coil</keyword>
<feature type="domain" description="DUF5667" evidence="4">
    <location>
        <begin position="51"/>
        <end position="132"/>
    </location>
</feature>
<feature type="region of interest" description="Disordered" evidence="2">
    <location>
        <begin position="200"/>
        <end position="229"/>
    </location>
</feature>
<protein>
    <recommendedName>
        <fullName evidence="4">DUF5667 domain-containing protein</fullName>
    </recommendedName>
</protein>
<evidence type="ECO:0000259" key="4">
    <source>
        <dbReference type="Pfam" id="PF18915"/>
    </source>
</evidence>
<feature type="coiled-coil region" evidence="1">
    <location>
        <begin position="101"/>
        <end position="128"/>
    </location>
</feature>
<evidence type="ECO:0000256" key="2">
    <source>
        <dbReference type="SAM" id="MobiDB-lite"/>
    </source>
</evidence>
<dbReference type="InterPro" id="IPR043725">
    <property type="entry name" value="DUF5667"/>
</dbReference>
<dbReference type="EMBL" id="LBXL01000063">
    <property type="protein sequence ID" value="KKR27876.1"/>
    <property type="molecule type" value="Genomic_DNA"/>
</dbReference>
<keyword evidence="3" id="KW-0732">Signal</keyword>
<organism evidence="5 6">
    <name type="scientific">Candidatus Woesebacteria bacterium GW2011_GWA1_39_8</name>
    <dbReference type="NCBI Taxonomy" id="1618552"/>
    <lineage>
        <taxon>Bacteria</taxon>
        <taxon>Candidatus Woeseibacteriota</taxon>
    </lineage>
</organism>
<feature type="signal peptide" evidence="3">
    <location>
        <begin position="1"/>
        <end position="24"/>
    </location>
</feature>
<evidence type="ECO:0000256" key="3">
    <source>
        <dbReference type="SAM" id="SignalP"/>
    </source>
</evidence>
<dbReference type="Pfam" id="PF18915">
    <property type="entry name" value="DUF5667"/>
    <property type="match status" value="1"/>
</dbReference>
<evidence type="ECO:0000256" key="1">
    <source>
        <dbReference type="SAM" id="Coils"/>
    </source>
</evidence>
<comment type="caution">
    <text evidence="5">The sequence shown here is derived from an EMBL/GenBank/DDBJ whole genome shotgun (WGS) entry which is preliminary data.</text>
</comment>
<feature type="chain" id="PRO_5002533987" description="DUF5667 domain-containing protein" evidence="3">
    <location>
        <begin position="25"/>
        <end position="229"/>
    </location>
</feature>
<evidence type="ECO:0000313" key="5">
    <source>
        <dbReference type="EMBL" id="KKR27876.1"/>
    </source>
</evidence>
<dbReference type="AlphaFoldDB" id="A0A0G0PRY7"/>